<evidence type="ECO:0000313" key="4">
    <source>
        <dbReference type="Proteomes" id="UP000178421"/>
    </source>
</evidence>
<dbReference type="Gene3D" id="3.30.379.10">
    <property type="entry name" value="Chitobiase/beta-hexosaminidase domain 2-like"/>
    <property type="match status" value="1"/>
</dbReference>
<sequence>MAKLRMKIIVILTIPFFLGGIAALVFFVASLQDSAQAAVPSWNNLTTIYYNPAQDDPANKFIEQAANELKANLGQAGKTLTVVTTPAATPAITLTVDAALPELAGRNDEAFKLFSDANGIYITGKTPIATRHGAYALLEKLGFRYFFRHPMWKIIPSALTSLDGLNEINEPAFLYRRIWSSLQDMPNTQSYWDWQKWNKLGGAGIYDAYHNYDTIVKPVNVGTNPEWFTYSSATGGSAKQLNVENQQVIDTAKQFAINKLSAITPIRSSASDLVPLNSIPVSPNDGPGWEYTYDKATGTYVPFYNTTNYQLITDKVFGLANEAAKTVSAALSPNKYVGVYSYAAYSCVPTINLEPNLLVQIANGFNYCDQPYKERIENTAKKGATIGIRDYYDVWKWHADNPPGLKGYAEIIPYYAKNNVKVINAESGDGLGARGLLYYVMSKLYWEPNKDPQVIMNDFYEKAFSPAKGPIKKYYDMWYLDATVTDNKLGLSFKYLNEAEQLAVGDAQVLDRIRFLEYYMRYLWKWRQRNSMTLDQLKVFYTEMSKTYTWSVVWFKYIQPEFTNTLGGLLLGKGLTRAELDALSDRTLPTPAQAKAWLDEGLAAFPDPIDAPPMSVNAKELAPLSATMTVDSGIYPTLPSVTVGGDQSIFIAAKAGETVAVDIPSGGGRYGDTGTKAQFGYAWRDSDGNILEEAAQTLSPPFQIKLAVPKTDVYLLDIDIVGENYLNFITLNTSHPASFRLRSHFTYNRALYTFVPPNTPGLIVGMRAGGGAIPASLKVYDPAGSLIINKSYSADFVDENGVRNPTSGIWKIEYTSRLSYGADLWILGIPPFLWHDPKNLLIPAAGSSTVPTPTPATSTVPTPTPSNLPLPSLSSLDRLVLYLDKSSQPLQFTGSNFASGTSYRVKITQEGTEKTAIDLQRQDDTILTATITSTHIGSLPPGLYSIALLRLSDSYTSTFSKQLLITKLGDIWSSSATAASEIKGDGRIDINDVSRLFSKWNSVRAEDLAEADINPGPANISLNKIDIYDVNKMMANWSPTTNP</sequence>
<reference evidence="3 4" key="1">
    <citation type="journal article" date="2016" name="Nat. Commun.">
        <title>Thousands of microbial genomes shed light on interconnected biogeochemical processes in an aquifer system.</title>
        <authorList>
            <person name="Anantharaman K."/>
            <person name="Brown C.T."/>
            <person name="Hug L.A."/>
            <person name="Sharon I."/>
            <person name="Castelle C.J."/>
            <person name="Probst A.J."/>
            <person name="Thomas B.C."/>
            <person name="Singh A."/>
            <person name="Wilkins M.J."/>
            <person name="Karaoz U."/>
            <person name="Brodie E.L."/>
            <person name="Williams K.H."/>
            <person name="Hubbard S.S."/>
            <person name="Banfield J.F."/>
        </authorList>
    </citation>
    <scope>NUCLEOTIDE SEQUENCE [LARGE SCALE GENOMIC DNA]</scope>
</reference>
<evidence type="ECO:0000256" key="1">
    <source>
        <dbReference type="ARBA" id="ARBA00022801"/>
    </source>
</evidence>
<dbReference type="GO" id="GO:0005975">
    <property type="term" value="P:carbohydrate metabolic process"/>
    <property type="evidence" value="ECO:0007669"/>
    <property type="project" value="UniProtKB-ARBA"/>
</dbReference>
<comment type="caution">
    <text evidence="3">The sequence shown here is derived from an EMBL/GenBank/DDBJ whole genome shotgun (WGS) entry which is preliminary data.</text>
</comment>
<proteinExistence type="predicted"/>
<feature type="region of interest" description="Disordered" evidence="2">
    <location>
        <begin position="848"/>
        <end position="867"/>
    </location>
</feature>
<dbReference type="Pfam" id="PF16126">
    <property type="entry name" value="DUF4838"/>
    <property type="match status" value="1"/>
</dbReference>
<dbReference type="InterPro" id="IPR029018">
    <property type="entry name" value="Hex-like_dom2"/>
</dbReference>
<dbReference type="InterPro" id="IPR032287">
    <property type="entry name" value="DUF4838"/>
</dbReference>
<name>A0A1G2RMN0_9BACT</name>
<dbReference type="SUPFAM" id="SSF55545">
    <property type="entry name" value="beta-N-acetylhexosaminidase-like domain"/>
    <property type="match status" value="1"/>
</dbReference>
<gene>
    <name evidence="3" type="ORF">A2940_00475</name>
</gene>
<dbReference type="AlphaFoldDB" id="A0A1G2RMN0"/>
<feature type="compositionally biased region" description="Low complexity" evidence="2">
    <location>
        <begin position="848"/>
        <end position="861"/>
    </location>
</feature>
<accession>A0A1G2RMN0</accession>
<dbReference type="EMBL" id="MHUH01000005">
    <property type="protein sequence ID" value="OHA74113.1"/>
    <property type="molecule type" value="Genomic_DNA"/>
</dbReference>
<keyword evidence="1" id="KW-0378">Hydrolase</keyword>
<evidence type="ECO:0008006" key="5">
    <source>
        <dbReference type="Google" id="ProtNLM"/>
    </source>
</evidence>
<dbReference type="Proteomes" id="UP000178421">
    <property type="component" value="Unassembled WGS sequence"/>
</dbReference>
<protein>
    <recommendedName>
        <fullName evidence="5">Dockerin domain-containing protein</fullName>
    </recommendedName>
</protein>
<evidence type="ECO:0000313" key="3">
    <source>
        <dbReference type="EMBL" id="OHA74113.1"/>
    </source>
</evidence>
<dbReference type="GO" id="GO:0016787">
    <property type="term" value="F:hydrolase activity"/>
    <property type="evidence" value="ECO:0007669"/>
    <property type="project" value="UniProtKB-KW"/>
</dbReference>
<organism evidence="3 4">
    <name type="scientific">Candidatus Wildermuthbacteria bacterium RIFCSPLOWO2_01_FULL_48_29</name>
    <dbReference type="NCBI Taxonomy" id="1802462"/>
    <lineage>
        <taxon>Bacteria</taxon>
        <taxon>Candidatus Wildermuthiibacteriota</taxon>
    </lineage>
</organism>
<evidence type="ECO:0000256" key="2">
    <source>
        <dbReference type="SAM" id="MobiDB-lite"/>
    </source>
</evidence>